<dbReference type="InterPro" id="IPR004638">
    <property type="entry name" value="EmrB-like"/>
</dbReference>
<keyword evidence="4" id="KW-1003">Cell membrane</keyword>
<feature type="transmembrane region" description="Helical" evidence="9">
    <location>
        <begin position="65"/>
        <end position="88"/>
    </location>
</feature>
<dbReference type="PRINTS" id="PR01036">
    <property type="entry name" value="TCRTETB"/>
</dbReference>
<dbReference type="GO" id="GO:0022857">
    <property type="term" value="F:transmembrane transporter activity"/>
    <property type="evidence" value="ECO:0007669"/>
    <property type="project" value="InterPro"/>
</dbReference>
<feature type="transmembrane region" description="Helical" evidence="9">
    <location>
        <begin position="156"/>
        <end position="177"/>
    </location>
</feature>
<evidence type="ECO:0000256" key="1">
    <source>
        <dbReference type="ARBA" id="ARBA00004651"/>
    </source>
</evidence>
<evidence type="ECO:0000256" key="9">
    <source>
        <dbReference type="SAM" id="Phobius"/>
    </source>
</evidence>
<comment type="similarity">
    <text evidence="2">Belongs to the major facilitator superfamily. EmrB family.</text>
</comment>
<dbReference type="Proteomes" id="UP000279336">
    <property type="component" value="Unassembled WGS sequence"/>
</dbReference>
<accession>A0A8B3FJQ8</accession>
<feature type="transmembrane region" description="Helical" evidence="9">
    <location>
        <begin position="448"/>
        <end position="472"/>
    </location>
</feature>
<evidence type="ECO:0000256" key="8">
    <source>
        <dbReference type="SAM" id="MobiDB-lite"/>
    </source>
</evidence>
<sequence length="477" mass="49705">MPTHHRREHTMTDTRKSATAQRGTTSTVTVALLVLAGFLCIFNEAEMNIALPTVSQIYGVPVTVTQWLTTGYMLVTGTFMPLSAFAMGRFGSRRCVLGSLGILLVGILVSATSSSFPVLLAGRLLQALGAAFFIPVMMAVVITVAPRDKLGTYNGLMMLVLMAAPALSPTISGVILSTIGLRWTFLCMVPLLVAIILCAAVLLKEVLEPKDVTVDALSVALSIIGFGGAVFAVGNAASAGFLAPSTLVPLAVGAVAIVVYARRQLRARTPLLNLRILANRRYRTSLVMIVLVQMILFGTILVAPLFLQSAWGYSASQAGLIMLPGGVVTAVANLLAGMIYDRFGTRAVPFGLIGSAVGYLGIAACMAGAPKPAAFVVFCAIYSGALPFAMTALTTNGLGSLNTREYPDGSSLNNTLQQIGGSVGTAVFTIVVYHAYDVLGEAQPTPLVTGSIASFVLSAAGAMGLLAAFAALRKHLS</sequence>
<evidence type="ECO:0000256" key="2">
    <source>
        <dbReference type="ARBA" id="ARBA00008537"/>
    </source>
</evidence>
<dbReference type="AlphaFoldDB" id="A0A8B3FJQ8"/>
<evidence type="ECO:0000259" key="10">
    <source>
        <dbReference type="PROSITE" id="PS50850"/>
    </source>
</evidence>
<dbReference type="InterPro" id="IPR011701">
    <property type="entry name" value="MFS"/>
</dbReference>
<comment type="subcellular location">
    <subcellularLocation>
        <location evidence="1">Cell membrane</location>
        <topology evidence="1">Multi-pass membrane protein</topology>
    </subcellularLocation>
</comment>
<evidence type="ECO:0000256" key="6">
    <source>
        <dbReference type="ARBA" id="ARBA00022989"/>
    </source>
</evidence>
<comment type="caution">
    <text evidence="11">The sequence shown here is derived from an EMBL/GenBank/DDBJ whole genome shotgun (WGS) entry which is preliminary data.</text>
</comment>
<organism evidence="11 12">
    <name type="scientific">Propionibacterium australiense</name>
    <dbReference type="NCBI Taxonomy" id="119981"/>
    <lineage>
        <taxon>Bacteria</taxon>
        <taxon>Bacillati</taxon>
        <taxon>Actinomycetota</taxon>
        <taxon>Actinomycetes</taxon>
        <taxon>Propionibacteriales</taxon>
        <taxon>Propionibacteriaceae</taxon>
        <taxon>Propionibacterium</taxon>
    </lineage>
</organism>
<keyword evidence="3" id="KW-0813">Transport</keyword>
<evidence type="ECO:0000313" key="12">
    <source>
        <dbReference type="Proteomes" id="UP000279336"/>
    </source>
</evidence>
<dbReference type="PANTHER" id="PTHR42718">
    <property type="entry name" value="MAJOR FACILITATOR SUPERFAMILY MULTIDRUG TRANSPORTER MFSC"/>
    <property type="match status" value="1"/>
</dbReference>
<dbReference type="Pfam" id="PF07690">
    <property type="entry name" value="MFS_1"/>
    <property type="match status" value="1"/>
</dbReference>
<dbReference type="EMBL" id="RCIW01000007">
    <property type="protein sequence ID" value="RLP10713.1"/>
    <property type="molecule type" value="Genomic_DNA"/>
</dbReference>
<feature type="domain" description="Major facilitator superfamily (MFS) profile" evidence="10">
    <location>
        <begin position="29"/>
        <end position="476"/>
    </location>
</feature>
<dbReference type="InterPro" id="IPR020846">
    <property type="entry name" value="MFS_dom"/>
</dbReference>
<feature type="transmembrane region" description="Helical" evidence="9">
    <location>
        <begin position="375"/>
        <end position="398"/>
    </location>
</feature>
<feature type="transmembrane region" description="Helical" evidence="9">
    <location>
        <begin position="95"/>
        <end position="118"/>
    </location>
</feature>
<feature type="transmembrane region" description="Helical" evidence="9">
    <location>
        <begin position="124"/>
        <end position="144"/>
    </location>
</feature>
<keyword evidence="7 9" id="KW-0472">Membrane</keyword>
<keyword evidence="5 9" id="KW-0812">Transmembrane</keyword>
<gene>
    <name evidence="11" type="ORF">D7U36_05330</name>
</gene>
<evidence type="ECO:0000256" key="5">
    <source>
        <dbReference type="ARBA" id="ARBA00022692"/>
    </source>
</evidence>
<dbReference type="GO" id="GO:0005886">
    <property type="term" value="C:plasma membrane"/>
    <property type="evidence" value="ECO:0007669"/>
    <property type="project" value="UniProtKB-SubCell"/>
</dbReference>
<protein>
    <submittedName>
        <fullName evidence="11">DHA2 family efflux MFS transporter permease subunit</fullName>
    </submittedName>
</protein>
<evidence type="ECO:0000256" key="7">
    <source>
        <dbReference type="ARBA" id="ARBA00023136"/>
    </source>
</evidence>
<feature type="region of interest" description="Disordered" evidence="8">
    <location>
        <begin position="1"/>
        <end position="21"/>
    </location>
</feature>
<evidence type="ECO:0000256" key="3">
    <source>
        <dbReference type="ARBA" id="ARBA00022448"/>
    </source>
</evidence>
<evidence type="ECO:0000313" key="11">
    <source>
        <dbReference type="EMBL" id="RLP10713.1"/>
    </source>
</evidence>
<evidence type="ECO:0000256" key="4">
    <source>
        <dbReference type="ARBA" id="ARBA00022475"/>
    </source>
</evidence>
<dbReference type="NCBIfam" id="TIGR00711">
    <property type="entry name" value="efflux_EmrB"/>
    <property type="match status" value="1"/>
</dbReference>
<dbReference type="PANTHER" id="PTHR42718:SF9">
    <property type="entry name" value="MAJOR FACILITATOR SUPERFAMILY MULTIDRUG TRANSPORTER MFSC"/>
    <property type="match status" value="1"/>
</dbReference>
<name>A0A8B3FJQ8_9ACTN</name>
<feature type="transmembrane region" description="Helical" evidence="9">
    <location>
        <begin position="282"/>
        <end position="307"/>
    </location>
</feature>
<reference evidence="11 12" key="1">
    <citation type="submission" date="2018-10" db="EMBL/GenBank/DDBJ databases">
        <title>Propionibacterium australiense Genome Sequencing and Assembly.</title>
        <authorList>
            <person name="Bernier A.-M."/>
            <person name="Bernard K."/>
        </authorList>
    </citation>
    <scope>NUCLEOTIDE SEQUENCE [LARGE SCALE GENOMIC DNA]</scope>
    <source>
        <strain evidence="11 12">NML98A078</strain>
    </source>
</reference>
<dbReference type="Gene3D" id="1.20.1720.10">
    <property type="entry name" value="Multidrug resistance protein D"/>
    <property type="match status" value="1"/>
</dbReference>
<dbReference type="Gene3D" id="1.20.1250.20">
    <property type="entry name" value="MFS general substrate transporter like domains"/>
    <property type="match status" value="1"/>
</dbReference>
<proteinExistence type="inferred from homology"/>
<feature type="transmembrane region" description="Helical" evidence="9">
    <location>
        <begin position="239"/>
        <end position="261"/>
    </location>
</feature>
<feature type="transmembrane region" description="Helical" evidence="9">
    <location>
        <begin position="214"/>
        <end position="233"/>
    </location>
</feature>
<dbReference type="PROSITE" id="PS50850">
    <property type="entry name" value="MFS"/>
    <property type="match status" value="1"/>
</dbReference>
<feature type="transmembrane region" description="Helical" evidence="9">
    <location>
        <begin position="319"/>
        <end position="340"/>
    </location>
</feature>
<feature type="transmembrane region" description="Helical" evidence="9">
    <location>
        <begin position="25"/>
        <end position="45"/>
    </location>
</feature>
<feature type="transmembrane region" description="Helical" evidence="9">
    <location>
        <begin position="419"/>
        <end position="436"/>
    </location>
</feature>
<feature type="transmembrane region" description="Helical" evidence="9">
    <location>
        <begin position="347"/>
        <end position="369"/>
    </location>
</feature>
<keyword evidence="6 9" id="KW-1133">Transmembrane helix</keyword>
<dbReference type="InterPro" id="IPR036259">
    <property type="entry name" value="MFS_trans_sf"/>
</dbReference>
<feature type="transmembrane region" description="Helical" evidence="9">
    <location>
        <begin position="183"/>
        <end position="202"/>
    </location>
</feature>
<dbReference type="OrthoDB" id="7375466at2"/>
<dbReference type="SUPFAM" id="SSF103473">
    <property type="entry name" value="MFS general substrate transporter"/>
    <property type="match status" value="1"/>
</dbReference>